<dbReference type="EMBL" id="JBHSTP010000001">
    <property type="protein sequence ID" value="MFC6355647.1"/>
    <property type="molecule type" value="Genomic_DNA"/>
</dbReference>
<evidence type="ECO:0000313" key="2">
    <source>
        <dbReference type="EMBL" id="MFC6355647.1"/>
    </source>
</evidence>
<feature type="region of interest" description="Disordered" evidence="1">
    <location>
        <begin position="1"/>
        <end position="26"/>
    </location>
</feature>
<feature type="non-terminal residue" evidence="2">
    <location>
        <position position="1"/>
    </location>
</feature>
<gene>
    <name evidence="2" type="ORF">ACFQB0_05955</name>
</gene>
<reference evidence="3" key="1">
    <citation type="journal article" date="2019" name="Int. J. Syst. Evol. Microbiol.">
        <title>The Global Catalogue of Microorganisms (GCM) 10K type strain sequencing project: providing services to taxonomists for standard genome sequencing and annotation.</title>
        <authorList>
            <consortium name="The Broad Institute Genomics Platform"/>
            <consortium name="The Broad Institute Genome Sequencing Center for Infectious Disease"/>
            <person name="Wu L."/>
            <person name="Ma J."/>
        </authorList>
    </citation>
    <scope>NUCLEOTIDE SEQUENCE [LARGE SCALE GENOMIC DNA]</scope>
    <source>
        <strain evidence="3">CCUG 43304</strain>
    </source>
</reference>
<accession>A0ABW1VDS7</accession>
<sequence>VTTYLEGTCDSHPQSSVTFNRPLGSSDGGASVPAEISATKTFGCPDSTVVSLLDSTIVSLVDSTIVNLVDSEY</sequence>
<evidence type="ECO:0000313" key="3">
    <source>
        <dbReference type="Proteomes" id="UP001596306"/>
    </source>
</evidence>
<comment type="caution">
    <text evidence="2">The sequence shown here is derived from an EMBL/GenBank/DDBJ whole genome shotgun (WGS) entry which is preliminary data.</text>
</comment>
<dbReference type="RefSeq" id="WP_386728744.1">
    <property type="nucleotide sequence ID" value="NZ_JBHSTP010000001.1"/>
</dbReference>
<evidence type="ECO:0000256" key="1">
    <source>
        <dbReference type="SAM" id="MobiDB-lite"/>
    </source>
</evidence>
<protein>
    <submittedName>
        <fullName evidence="2">Uncharacterized protein</fullName>
    </submittedName>
</protein>
<feature type="compositionally biased region" description="Polar residues" evidence="1">
    <location>
        <begin position="1"/>
        <end position="19"/>
    </location>
</feature>
<proteinExistence type="predicted"/>
<keyword evidence="3" id="KW-1185">Reference proteome</keyword>
<dbReference type="Proteomes" id="UP001596306">
    <property type="component" value="Unassembled WGS sequence"/>
</dbReference>
<name>A0ABW1VDS7_9MICO</name>
<organism evidence="2 3">
    <name type="scientific">Luethyella okanaganae</name>
    <dbReference type="NCBI Taxonomy" id="69372"/>
    <lineage>
        <taxon>Bacteria</taxon>
        <taxon>Bacillati</taxon>
        <taxon>Actinomycetota</taxon>
        <taxon>Actinomycetes</taxon>
        <taxon>Micrococcales</taxon>
        <taxon>Microbacteriaceae</taxon>
        <taxon>Luethyella</taxon>
    </lineage>
</organism>